<reference evidence="3" key="1">
    <citation type="submission" date="2021-02" db="EMBL/GenBank/DDBJ databases">
        <authorList>
            <person name="Dougan E. K."/>
            <person name="Rhodes N."/>
            <person name="Thang M."/>
            <person name="Chan C."/>
        </authorList>
    </citation>
    <scope>NUCLEOTIDE SEQUENCE</scope>
</reference>
<evidence type="ECO:0000313" key="4">
    <source>
        <dbReference type="Proteomes" id="UP000604046"/>
    </source>
</evidence>
<feature type="domain" description="Apple" evidence="2">
    <location>
        <begin position="157"/>
        <end position="197"/>
    </location>
</feature>
<evidence type="ECO:0000256" key="1">
    <source>
        <dbReference type="SAM" id="SignalP"/>
    </source>
</evidence>
<dbReference type="Pfam" id="PF00024">
    <property type="entry name" value="PAN_1"/>
    <property type="match status" value="2"/>
</dbReference>
<organism evidence="3 4">
    <name type="scientific">Symbiodinium natans</name>
    <dbReference type="NCBI Taxonomy" id="878477"/>
    <lineage>
        <taxon>Eukaryota</taxon>
        <taxon>Sar</taxon>
        <taxon>Alveolata</taxon>
        <taxon>Dinophyceae</taxon>
        <taxon>Suessiales</taxon>
        <taxon>Symbiodiniaceae</taxon>
        <taxon>Symbiodinium</taxon>
    </lineage>
</organism>
<gene>
    <name evidence="3" type="primary">eglS</name>
    <name evidence="3" type="ORF">SNAT2548_LOCUS11663</name>
</gene>
<dbReference type="OrthoDB" id="411429at2759"/>
<accession>A0A812LUP2</accession>
<comment type="caution">
    <text evidence="3">The sequence shown here is derived from an EMBL/GenBank/DDBJ whole genome shotgun (WGS) entry which is preliminary data.</text>
</comment>
<keyword evidence="1" id="KW-0732">Signal</keyword>
<sequence length="320" mass="34886">MALAGSRVAMAMLLGTVAVRGSRECPSEAPCFWWYEGPQSLDKFDLWASAKYGNMLAYGGMVACHWDATNRCCRQDGVPSPPFALSDGEGFATCHNDIIYRDDGSFKYCGDSDFSSAVLPVSCGTRTTETTSTTTTVLADWLPVTVWENQACSGSNDDFLVSVAPGLEACKARCVAMSPFCKGVEYTSATKRCELWTPHEGIQRTYGAAGTVCLKYTLAPVFSPLEGGIDRACRGATPTDNPPENYIVVEASSLQECQETCAKWQGCKGVEYNFYTRCEIWTRAQGIQAVQYVPGHTCMNYTDGGWTQSGMKSFQPPLYP</sequence>
<dbReference type="Proteomes" id="UP000604046">
    <property type="component" value="Unassembled WGS sequence"/>
</dbReference>
<proteinExistence type="predicted"/>
<dbReference type="EMBL" id="CAJNDS010001068">
    <property type="protein sequence ID" value="CAE7246078.1"/>
    <property type="molecule type" value="Genomic_DNA"/>
</dbReference>
<evidence type="ECO:0000259" key="2">
    <source>
        <dbReference type="Pfam" id="PF00024"/>
    </source>
</evidence>
<feature type="signal peptide" evidence="1">
    <location>
        <begin position="1"/>
        <end position="21"/>
    </location>
</feature>
<protein>
    <submittedName>
        <fullName evidence="3">EglS protein</fullName>
    </submittedName>
</protein>
<keyword evidence="4" id="KW-1185">Reference proteome</keyword>
<evidence type="ECO:0000313" key="3">
    <source>
        <dbReference type="EMBL" id="CAE7246078.1"/>
    </source>
</evidence>
<feature type="domain" description="Apple" evidence="2">
    <location>
        <begin position="247"/>
        <end position="287"/>
    </location>
</feature>
<feature type="chain" id="PRO_5032656734" evidence="1">
    <location>
        <begin position="22"/>
        <end position="320"/>
    </location>
</feature>
<name>A0A812LUP2_9DINO</name>
<dbReference type="AlphaFoldDB" id="A0A812LUP2"/>
<dbReference type="InterPro" id="IPR003609">
    <property type="entry name" value="Pan_app"/>
</dbReference>